<reference evidence="3" key="1">
    <citation type="submission" date="2017-04" db="EMBL/GenBank/DDBJ databases">
        <authorList>
            <person name="Varghese N."/>
            <person name="Submissions S."/>
        </authorList>
    </citation>
    <scope>NUCLEOTIDE SEQUENCE [LARGE SCALE GENOMIC DNA]</scope>
    <source>
        <strain evidence="3">LMG 29540</strain>
    </source>
</reference>
<feature type="region of interest" description="Disordered" evidence="1">
    <location>
        <begin position="20"/>
        <end position="47"/>
    </location>
</feature>
<gene>
    <name evidence="2" type="ORF">SAMN06265784_102305</name>
</gene>
<name>A0A1X7J7E8_9BURK</name>
<evidence type="ECO:0000313" key="2">
    <source>
        <dbReference type="EMBL" id="SMG23328.1"/>
    </source>
</evidence>
<protein>
    <submittedName>
        <fullName evidence="2">Uncharacterized protein</fullName>
    </submittedName>
</protein>
<evidence type="ECO:0000313" key="3">
    <source>
        <dbReference type="Proteomes" id="UP000193228"/>
    </source>
</evidence>
<evidence type="ECO:0000256" key="1">
    <source>
        <dbReference type="SAM" id="MobiDB-lite"/>
    </source>
</evidence>
<sequence>MAWRIADRVVVLDSQRSDPVSADLAPLENSNVGRRDKDDPSYKYGFV</sequence>
<dbReference type="Proteomes" id="UP000193228">
    <property type="component" value="Unassembled WGS sequence"/>
</dbReference>
<organism evidence="2 3">
    <name type="scientific">Paraburkholderia susongensis</name>
    <dbReference type="NCBI Taxonomy" id="1515439"/>
    <lineage>
        <taxon>Bacteria</taxon>
        <taxon>Pseudomonadati</taxon>
        <taxon>Pseudomonadota</taxon>
        <taxon>Betaproteobacteria</taxon>
        <taxon>Burkholderiales</taxon>
        <taxon>Burkholderiaceae</taxon>
        <taxon>Paraburkholderia</taxon>
    </lineage>
</organism>
<dbReference type="STRING" id="1515439.SAMN06265784_102305"/>
<proteinExistence type="predicted"/>
<keyword evidence="3" id="KW-1185">Reference proteome</keyword>
<accession>A0A1X7J7E8</accession>
<dbReference type="EMBL" id="FXAT01000002">
    <property type="protein sequence ID" value="SMG23328.1"/>
    <property type="molecule type" value="Genomic_DNA"/>
</dbReference>
<dbReference type="AlphaFoldDB" id="A0A1X7J7E8"/>